<protein>
    <recommendedName>
        <fullName evidence="1">F-box domain-containing protein</fullName>
    </recommendedName>
</protein>
<name>A0A2G5UXA4_9PELO</name>
<dbReference type="Pfam" id="PF00646">
    <property type="entry name" value="F-box"/>
    <property type="match status" value="1"/>
</dbReference>
<dbReference type="AlphaFoldDB" id="A0A2G5UXA4"/>
<dbReference type="EMBL" id="PDUG01000002">
    <property type="protein sequence ID" value="PIC44177.1"/>
    <property type="molecule type" value="Genomic_DNA"/>
</dbReference>
<accession>A0A2G5UXA4</accession>
<feature type="domain" description="F-box" evidence="1">
    <location>
        <begin position="1"/>
        <end position="49"/>
    </location>
</feature>
<gene>
    <name evidence="2" type="primary">Cnig_chr_II.g4634</name>
    <name evidence="2" type="ORF">B9Z55_004634</name>
</gene>
<proteinExistence type="predicted"/>
<evidence type="ECO:0000259" key="1">
    <source>
        <dbReference type="PROSITE" id="PS50181"/>
    </source>
</evidence>
<reference evidence="3" key="1">
    <citation type="submission" date="2017-10" db="EMBL/GenBank/DDBJ databases">
        <title>Rapid genome shrinkage in a self-fertile nematode reveals novel sperm competition proteins.</title>
        <authorList>
            <person name="Yin D."/>
            <person name="Schwarz E.M."/>
            <person name="Thomas C.G."/>
            <person name="Felde R.L."/>
            <person name="Korf I.F."/>
            <person name="Cutter A.D."/>
            <person name="Schartner C.M."/>
            <person name="Ralston E.J."/>
            <person name="Meyer B.J."/>
            <person name="Haag E.S."/>
        </authorList>
    </citation>
    <scope>NUCLEOTIDE SEQUENCE [LARGE SCALE GENOMIC DNA]</scope>
    <source>
        <strain evidence="3">JU1422</strain>
    </source>
</reference>
<dbReference type="Proteomes" id="UP000230233">
    <property type="component" value="Chromosome II"/>
</dbReference>
<dbReference type="PANTHER" id="PTHR21503">
    <property type="entry name" value="F-BOX-CONTAINING HYPOTHETICAL PROTEIN C.ELEGANS"/>
    <property type="match status" value="1"/>
</dbReference>
<evidence type="ECO:0000313" key="2">
    <source>
        <dbReference type="EMBL" id="PIC44177.1"/>
    </source>
</evidence>
<keyword evidence="3" id="KW-1185">Reference proteome</keyword>
<sequence>MKLSKYPYVVQNEILHNMNYCNLFELSLVSKKIRKLVKSSQMNRLRNTVSVMYDCCYLFGRPLVYLQYKEDNRMFYSRIFFSIPYEKRSILESIHNNLLYFFGNSVEYYWKTDNYKLPIPRLENLSVCTSMQIRTNSDMATVDNFFSSHPVLKSIELGYWAKESLSPESESKLYQAESIRISQYDRKLPPVLRNFQGKHATLDCYLCEASDLIEFVNRWKSGEAYQKLEYLKIRILREEFGIPLDETLNAIGAQHIDATRKPPTHTLPKLFIEYAFEPMTNPIISHSYVVRESDNRVASVLIEGKTLSFGVWDKTEEEFLSMVD</sequence>
<dbReference type="InterPro" id="IPR001810">
    <property type="entry name" value="F-box_dom"/>
</dbReference>
<comment type="caution">
    <text evidence="2">The sequence shown here is derived from an EMBL/GenBank/DDBJ whole genome shotgun (WGS) entry which is preliminary data.</text>
</comment>
<organism evidence="2 3">
    <name type="scientific">Caenorhabditis nigoni</name>
    <dbReference type="NCBI Taxonomy" id="1611254"/>
    <lineage>
        <taxon>Eukaryota</taxon>
        <taxon>Metazoa</taxon>
        <taxon>Ecdysozoa</taxon>
        <taxon>Nematoda</taxon>
        <taxon>Chromadorea</taxon>
        <taxon>Rhabditida</taxon>
        <taxon>Rhabditina</taxon>
        <taxon>Rhabditomorpha</taxon>
        <taxon>Rhabditoidea</taxon>
        <taxon>Rhabditidae</taxon>
        <taxon>Peloderinae</taxon>
        <taxon>Caenorhabditis</taxon>
    </lineage>
</organism>
<evidence type="ECO:0000313" key="3">
    <source>
        <dbReference type="Proteomes" id="UP000230233"/>
    </source>
</evidence>
<dbReference type="PANTHER" id="PTHR21503:SF8">
    <property type="entry name" value="F-BOX ASSOCIATED DOMAIN-CONTAINING PROTEIN-RELATED"/>
    <property type="match status" value="1"/>
</dbReference>
<dbReference type="PROSITE" id="PS50181">
    <property type="entry name" value="FBOX"/>
    <property type="match status" value="1"/>
</dbReference>